<dbReference type="GeneID" id="54366387"/>
<dbReference type="GO" id="GO:0016020">
    <property type="term" value="C:membrane"/>
    <property type="evidence" value="ECO:0007669"/>
    <property type="project" value="UniProtKB-SubCell"/>
</dbReference>
<feature type="transmembrane region" description="Helical" evidence="6">
    <location>
        <begin position="185"/>
        <end position="207"/>
    </location>
</feature>
<evidence type="ECO:0000256" key="1">
    <source>
        <dbReference type="ARBA" id="ARBA00004141"/>
    </source>
</evidence>
<accession>A0A6J3LRI9</accession>
<feature type="transmembrane region" description="Helical" evidence="6">
    <location>
        <begin position="726"/>
        <end position="745"/>
    </location>
</feature>
<keyword evidence="2 6" id="KW-0812">Transmembrane</keyword>
<keyword evidence="4 6" id="KW-0472">Membrane</keyword>
<gene>
    <name evidence="9" type="ORF">K489DRAFT_435107</name>
</gene>
<name>A0A6J3LRI9_9PEZI</name>
<dbReference type="RefSeq" id="XP_033455487.1">
    <property type="nucleotide sequence ID" value="XM_033608587.1"/>
</dbReference>
<protein>
    <recommendedName>
        <fullName evidence="7">Integral membrane bound transporter domain-containing protein</fullName>
    </recommendedName>
</protein>
<evidence type="ECO:0000313" key="8">
    <source>
        <dbReference type="Proteomes" id="UP000504637"/>
    </source>
</evidence>
<dbReference type="Pfam" id="PF13515">
    <property type="entry name" value="FUSC_2"/>
    <property type="match status" value="1"/>
</dbReference>
<evidence type="ECO:0000313" key="9">
    <source>
        <dbReference type="RefSeq" id="XP_033455487.1"/>
    </source>
</evidence>
<evidence type="ECO:0000256" key="6">
    <source>
        <dbReference type="SAM" id="Phobius"/>
    </source>
</evidence>
<evidence type="ECO:0000256" key="2">
    <source>
        <dbReference type="ARBA" id="ARBA00022692"/>
    </source>
</evidence>
<feature type="transmembrane region" description="Helical" evidence="6">
    <location>
        <begin position="809"/>
        <end position="827"/>
    </location>
</feature>
<dbReference type="PANTHER" id="PTHR47804">
    <property type="entry name" value="60S RIBOSOMAL PROTEIN L19"/>
    <property type="match status" value="1"/>
</dbReference>
<organism evidence="9">
    <name type="scientific">Dissoconium aciculare CBS 342.82</name>
    <dbReference type="NCBI Taxonomy" id="1314786"/>
    <lineage>
        <taxon>Eukaryota</taxon>
        <taxon>Fungi</taxon>
        <taxon>Dikarya</taxon>
        <taxon>Ascomycota</taxon>
        <taxon>Pezizomycotina</taxon>
        <taxon>Dothideomycetes</taxon>
        <taxon>Dothideomycetidae</taxon>
        <taxon>Mycosphaerellales</taxon>
        <taxon>Dissoconiaceae</taxon>
        <taxon>Dissoconium</taxon>
    </lineage>
</organism>
<evidence type="ECO:0000256" key="3">
    <source>
        <dbReference type="ARBA" id="ARBA00022989"/>
    </source>
</evidence>
<reference evidence="9" key="1">
    <citation type="submission" date="2020-01" db="EMBL/GenBank/DDBJ databases">
        <authorList>
            <consortium name="DOE Joint Genome Institute"/>
            <person name="Haridas S."/>
            <person name="Albert R."/>
            <person name="Binder M."/>
            <person name="Bloem J."/>
            <person name="Labutti K."/>
            <person name="Salamov A."/>
            <person name="Andreopoulos B."/>
            <person name="Baker S.E."/>
            <person name="Barry K."/>
            <person name="Bills G."/>
            <person name="Bluhm B.H."/>
            <person name="Cannon C."/>
            <person name="Castanera R."/>
            <person name="Culley D.E."/>
            <person name="Daum C."/>
            <person name="Ezra D."/>
            <person name="Gonzalez J.B."/>
            <person name="Henrissat B."/>
            <person name="Kuo A."/>
            <person name="Liang C."/>
            <person name="Lipzen A."/>
            <person name="Lutzoni F."/>
            <person name="Magnuson J."/>
            <person name="Mondo S."/>
            <person name="Nolan M."/>
            <person name="Ohm R."/>
            <person name="Pangilinan J."/>
            <person name="Park H.-J."/>
            <person name="Ramirez L."/>
            <person name="Alfaro M."/>
            <person name="Sun H."/>
            <person name="Tritt A."/>
            <person name="Yoshinaga Y."/>
            <person name="Zwiers L.-H."/>
            <person name="Turgeon B.G."/>
            <person name="Goodwin S.B."/>
            <person name="Spatafora J.W."/>
            <person name="Crous P.W."/>
            <person name="Grigoriev I.V."/>
        </authorList>
    </citation>
    <scope>NUCLEOTIDE SEQUENCE</scope>
    <source>
        <strain evidence="9">CBS 342.82</strain>
    </source>
</reference>
<feature type="region of interest" description="Disordered" evidence="5">
    <location>
        <begin position="575"/>
        <end position="600"/>
    </location>
</feature>
<proteinExistence type="predicted"/>
<comment type="subcellular location">
    <subcellularLocation>
        <location evidence="1">Membrane</location>
        <topology evidence="1">Multi-pass membrane protein</topology>
    </subcellularLocation>
</comment>
<feature type="transmembrane region" description="Helical" evidence="6">
    <location>
        <begin position="783"/>
        <end position="803"/>
    </location>
</feature>
<reference evidence="9" key="3">
    <citation type="submission" date="2025-08" db="UniProtKB">
        <authorList>
            <consortium name="RefSeq"/>
        </authorList>
    </citation>
    <scope>IDENTIFICATION</scope>
    <source>
        <strain evidence="9">CBS 342.82</strain>
    </source>
</reference>
<dbReference type="InterPro" id="IPR052430">
    <property type="entry name" value="IVT-Associated"/>
</dbReference>
<dbReference type="Proteomes" id="UP000504637">
    <property type="component" value="Unplaced"/>
</dbReference>
<feature type="transmembrane region" description="Helical" evidence="6">
    <location>
        <begin position="247"/>
        <end position="273"/>
    </location>
</feature>
<feature type="transmembrane region" description="Helical" evidence="6">
    <location>
        <begin position="156"/>
        <end position="179"/>
    </location>
</feature>
<dbReference type="InterPro" id="IPR049453">
    <property type="entry name" value="Memb_transporter_dom"/>
</dbReference>
<feature type="transmembrane region" description="Helical" evidence="6">
    <location>
        <begin position="757"/>
        <end position="776"/>
    </location>
</feature>
<dbReference type="AlphaFoldDB" id="A0A6J3LRI9"/>
<sequence>MAGPSRPGLAPDTRNGRSFPRASFILPKTGERSTRKFTLREASSRSRAHRDAAALFGEDGPFETDDADAGRPLTRTEIWKKKAHRQGLRALHFLTSRTGKAILKCSIAYAIGSMATFVPAVSNLFGHRQDSKHLVATVIVYFHPARTIGSMHEATILATIAVAYAAFISFTSMALSMFFGAHGLLAFGHMVVLVLFVGGGLGTIALVKQRLGNPLVNVAASLASLGCITVLIKEGSVQAGRFSHQKVLQILCMVIMGIIITTVVNFLLFPILARKRLAADMTQNTDLLGEMLVSITRAFLRGDEEDLSGDYYKQMNAEHQASLNTMKQNLREAKMEFLVIGKEKLYDLQARIVSCLSELSQDLGGLHSAANAQFSFISQTASDGGLEQTTNFSTGNFVTSPTQELTQYPGLGIISENGEGESQLSSSVSTIRHFKDPRTNWTSSLTVPGVDTPPRLTMESPTPESTDVYNSTNLMQSPGEMFIAFISRLGPPTKSLVFTMKQILDELPFRDKPESAEGWNPWIHRSLEVAIDEQLHSSLRLAVEMYRQSRMEALAELHQSRAMNAAINAQQGLKSKFGQRSATTSTANDPKAGKTPPVSQFYQKQDEILADIEEVSACCGHFSFSLLDFAEDVLNYLEILQELKAEMEAGRRSWNWLQFWSRHRAADEQPHVAPPAMRTHGIDSEVGVEVAAHIRKLDQSMDSSRLPKPWYTRVHRALRVLRRDDVVFAIKVGIGAIIYAFPAFLNSTRPFFSQWRGEWGLVTYMLVCCMTVGASNTTGLNRFVGTFIGSCLAIVAWVMSSHHGVADPVLLGFLGFLVSLPCFYINIAKKDGPFCRFILLTYNLGALYSYSLSIHDDDNDDDEGGIDPAIWDIVLHRFVSVIVGVIWGLIVSRVIWPVKARRKLTDGLSVLWLRMGLIFRRDPLMTIILGDPNSHYMDIREESELHTFLGTLKTTCKAAASEFELEGPFPNDIFNRTLSRTERMLDAFHALNVVIRKNLQFTPGEAAVLRFTRAERMKLSARISHLFTVLASSIKLEYPISDALPDIENSRDQLLARISEYRRHGGGREITTEQDYELLYAYVLVTGQLARDIHAIVPEIETLYGTLNEENLKLE</sequence>
<dbReference type="OrthoDB" id="68611at2759"/>
<keyword evidence="3 6" id="KW-1133">Transmembrane helix</keyword>
<reference evidence="9" key="2">
    <citation type="submission" date="2020-04" db="EMBL/GenBank/DDBJ databases">
        <authorList>
            <consortium name="NCBI Genome Project"/>
        </authorList>
    </citation>
    <scope>NUCLEOTIDE SEQUENCE</scope>
    <source>
        <strain evidence="9">CBS 342.82</strain>
    </source>
</reference>
<feature type="domain" description="Integral membrane bound transporter" evidence="7">
    <location>
        <begin position="751"/>
        <end position="891"/>
    </location>
</feature>
<feature type="transmembrane region" description="Helical" evidence="6">
    <location>
        <begin position="874"/>
        <end position="896"/>
    </location>
</feature>
<evidence type="ECO:0000259" key="7">
    <source>
        <dbReference type="Pfam" id="PF13515"/>
    </source>
</evidence>
<feature type="compositionally biased region" description="Basic and acidic residues" evidence="5">
    <location>
        <begin position="29"/>
        <end position="46"/>
    </location>
</feature>
<feature type="transmembrane region" description="Helical" evidence="6">
    <location>
        <begin position="834"/>
        <end position="854"/>
    </location>
</feature>
<dbReference type="PANTHER" id="PTHR47804:SF1">
    <property type="entry name" value="DUF2421 DOMAIN-CONTAINING PROTEIN"/>
    <property type="match status" value="1"/>
</dbReference>
<keyword evidence="8" id="KW-1185">Reference proteome</keyword>
<feature type="compositionally biased region" description="Polar residues" evidence="5">
    <location>
        <begin position="575"/>
        <end position="588"/>
    </location>
</feature>
<feature type="region of interest" description="Disordered" evidence="5">
    <location>
        <begin position="1"/>
        <end position="46"/>
    </location>
</feature>
<evidence type="ECO:0000256" key="5">
    <source>
        <dbReference type="SAM" id="MobiDB-lite"/>
    </source>
</evidence>
<evidence type="ECO:0000256" key="4">
    <source>
        <dbReference type="ARBA" id="ARBA00023136"/>
    </source>
</evidence>
<feature type="transmembrane region" description="Helical" evidence="6">
    <location>
        <begin position="214"/>
        <end position="232"/>
    </location>
</feature>